<keyword evidence="4 7" id="KW-0645">Protease</keyword>
<organism evidence="10 11">
    <name type="scientific">Jeotgalibacillus malaysiensis</name>
    <dbReference type="NCBI Taxonomy" id="1508404"/>
    <lineage>
        <taxon>Bacteria</taxon>
        <taxon>Bacillati</taxon>
        <taxon>Bacillota</taxon>
        <taxon>Bacilli</taxon>
        <taxon>Bacillales</taxon>
        <taxon>Caryophanaceae</taxon>
        <taxon>Jeotgalibacillus</taxon>
    </lineage>
</organism>
<dbReference type="InterPro" id="IPR019758">
    <property type="entry name" value="Pept_S26A_signal_pept_1_CS"/>
</dbReference>
<dbReference type="STRING" id="1508404.JMA_16610"/>
<gene>
    <name evidence="10" type="ORF">JMA_16610</name>
</gene>
<dbReference type="SUPFAM" id="SSF51306">
    <property type="entry name" value="LexA/Signal peptidase"/>
    <property type="match status" value="1"/>
</dbReference>
<evidence type="ECO:0000256" key="6">
    <source>
        <dbReference type="PIRSR" id="PIRSR600223-1"/>
    </source>
</evidence>
<dbReference type="Pfam" id="PF10502">
    <property type="entry name" value="Peptidase_S26"/>
    <property type="match status" value="1"/>
</dbReference>
<comment type="similarity">
    <text evidence="8">Belongs to the peptidase S26 family.</text>
</comment>
<comment type="catalytic activity">
    <reaction evidence="1 7">
        <text>Cleavage of hydrophobic, N-terminal signal or leader sequences from secreted and periplasmic proteins.</text>
        <dbReference type="EC" id="3.4.21.89"/>
    </reaction>
</comment>
<accession>A0A0B5AR24</accession>
<dbReference type="PRINTS" id="PR00727">
    <property type="entry name" value="LEADERPTASE"/>
</dbReference>
<dbReference type="PROSITE" id="PS00761">
    <property type="entry name" value="SPASE_I_3"/>
    <property type="match status" value="1"/>
</dbReference>
<evidence type="ECO:0000256" key="2">
    <source>
        <dbReference type="ARBA" id="ARBA00004401"/>
    </source>
</evidence>
<dbReference type="GO" id="GO:0009003">
    <property type="term" value="F:signal peptidase activity"/>
    <property type="evidence" value="ECO:0007669"/>
    <property type="project" value="UniProtKB-EC"/>
</dbReference>
<dbReference type="InterPro" id="IPR019757">
    <property type="entry name" value="Pept_S26A_signal_pept_1_Lys-AS"/>
</dbReference>
<dbReference type="OrthoDB" id="9802919at2"/>
<comment type="subcellular location">
    <subcellularLocation>
        <location evidence="2">Cell membrane</location>
        <topology evidence="2">Single-pass type II membrane protein</topology>
    </subcellularLocation>
    <subcellularLocation>
        <location evidence="8">Membrane</location>
        <topology evidence="8">Single-pass type II membrane protein</topology>
    </subcellularLocation>
</comment>
<evidence type="ECO:0000256" key="7">
    <source>
        <dbReference type="RuleBase" id="RU003993"/>
    </source>
</evidence>
<sequence>MEIRNEWWEWAKTLLAAVIIAGVIRLFFFSPVVVDGSSMVPTLQDGDRMIVNKFQYKVTAPERFDIVVFHVSDKEDYIKRVIGLPGESVAFTDDQLYIDGEPVIEEFRGTDTFTEDFNLYDLTGYEEVPEGHLFVMGDNRQYSKDSRHIGPVPIEEVVGETPLIYWPFEDITVFNKE</sequence>
<dbReference type="InterPro" id="IPR019756">
    <property type="entry name" value="Pept_S26A_signal_pept_1_Ser-AS"/>
</dbReference>
<dbReference type="InterPro" id="IPR019533">
    <property type="entry name" value="Peptidase_S26"/>
</dbReference>
<dbReference type="EMBL" id="CP009416">
    <property type="protein sequence ID" value="AJD90978.1"/>
    <property type="molecule type" value="Genomic_DNA"/>
</dbReference>
<dbReference type="GO" id="GO:0005886">
    <property type="term" value="C:plasma membrane"/>
    <property type="evidence" value="ECO:0007669"/>
    <property type="project" value="UniProtKB-SubCell"/>
</dbReference>
<dbReference type="PROSITE" id="PS00501">
    <property type="entry name" value="SPASE_I_1"/>
    <property type="match status" value="1"/>
</dbReference>
<keyword evidence="7" id="KW-1133">Transmembrane helix</keyword>
<keyword evidence="7" id="KW-0472">Membrane</keyword>
<dbReference type="KEGG" id="jeo:JMA_16610"/>
<evidence type="ECO:0000313" key="11">
    <source>
        <dbReference type="Proteomes" id="UP000031449"/>
    </source>
</evidence>
<feature type="domain" description="Peptidase S26" evidence="9">
    <location>
        <begin position="7"/>
        <end position="166"/>
    </location>
</feature>
<dbReference type="InterPro" id="IPR036286">
    <property type="entry name" value="LexA/Signal_pep-like_sf"/>
</dbReference>
<dbReference type="CDD" id="cd06530">
    <property type="entry name" value="S26_SPase_I"/>
    <property type="match status" value="1"/>
</dbReference>
<evidence type="ECO:0000256" key="1">
    <source>
        <dbReference type="ARBA" id="ARBA00000677"/>
    </source>
</evidence>
<evidence type="ECO:0000259" key="9">
    <source>
        <dbReference type="Pfam" id="PF10502"/>
    </source>
</evidence>
<feature type="active site" evidence="6">
    <location>
        <position position="38"/>
    </location>
</feature>
<evidence type="ECO:0000256" key="8">
    <source>
        <dbReference type="RuleBase" id="RU362042"/>
    </source>
</evidence>
<dbReference type="AlphaFoldDB" id="A0A0B5AR24"/>
<keyword evidence="11" id="KW-1185">Reference proteome</keyword>
<dbReference type="Gene3D" id="2.10.109.10">
    <property type="entry name" value="Umud Fragment, subunit A"/>
    <property type="match status" value="1"/>
</dbReference>
<dbReference type="HOGENOM" id="CLU_028723_5_0_9"/>
<proteinExistence type="inferred from homology"/>
<reference evidence="10 11" key="1">
    <citation type="submission" date="2014-08" db="EMBL/GenBank/DDBJ databases">
        <title>Complete genome of a marine bacteria Jeotgalibacillus malaysiensis.</title>
        <authorList>
            <person name="Yaakop A.S."/>
            <person name="Chan K.-G."/>
            <person name="Goh K.M."/>
        </authorList>
    </citation>
    <scope>NUCLEOTIDE SEQUENCE [LARGE SCALE GENOMIC DNA]</scope>
    <source>
        <strain evidence="10 11">D5</strain>
    </source>
</reference>
<evidence type="ECO:0000256" key="4">
    <source>
        <dbReference type="ARBA" id="ARBA00022670"/>
    </source>
</evidence>
<keyword evidence="5 7" id="KW-0378">Hydrolase</keyword>
<protein>
    <recommendedName>
        <fullName evidence="3 7">Signal peptidase I</fullName>
        <ecNumber evidence="3 7">3.4.21.89</ecNumber>
    </recommendedName>
</protein>
<feature type="active site" evidence="6">
    <location>
        <position position="79"/>
    </location>
</feature>
<dbReference type="EC" id="3.4.21.89" evidence="3 7"/>
<keyword evidence="7" id="KW-0812">Transmembrane</keyword>
<dbReference type="PANTHER" id="PTHR43390">
    <property type="entry name" value="SIGNAL PEPTIDASE I"/>
    <property type="match status" value="1"/>
</dbReference>
<dbReference type="InterPro" id="IPR000223">
    <property type="entry name" value="Pept_S26A_signal_pept_1"/>
</dbReference>
<dbReference type="Proteomes" id="UP000031449">
    <property type="component" value="Chromosome"/>
</dbReference>
<dbReference type="PROSITE" id="PS00760">
    <property type="entry name" value="SPASE_I_2"/>
    <property type="match status" value="1"/>
</dbReference>
<dbReference type="NCBIfam" id="TIGR02227">
    <property type="entry name" value="sigpep_I_bact"/>
    <property type="match status" value="1"/>
</dbReference>
<feature type="transmembrane region" description="Helical" evidence="7">
    <location>
        <begin position="14"/>
        <end position="34"/>
    </location>
</feature>
<evidence type="ECO:0000313" key="10">
    <source>
        <dbReference type="EMBL" id="AJD90978.1"/>
    </source>
</evidence>
<evidence type="ECO:0000256" key="3">
    <source>
        <dbReference type="ARBA" id="ARBA00013208"/>
    </source>
</evidence>
<evidence type="ECO:0000256" key="5">
    <source>
        <dbReference type="ARBA" id="ARBA00022801"/>
    </source>
</evidence>
<dbReference type="GO" id="GO:0004252">
    <property type="term" value="F:serine-type endopeptidase activity"/>
    <property type="evidence" value="ECO:0007669"/>
    <property type="project" value="InterPro"/>
</dbReference>
<name>A0A0B5AR24_9BACL</name>
<dbReference type="GO" id="GO:0006465">
    <property type="term" value="P:signal peptide processing"/>
    <property type="evidence" value="ECO:0007669"/>
    <property type="project" value="InterPro"/>
</dbReference>
<dbReference type="BioCyc" id="JESP1508404:G14D9-10916-MONOMER"/>
<dbReference type="PANTHER" id="PTHR43390:SF8">
    <property type="entry name" value="SIGNAL PEPTIDASE I"/>
    <property type="match status" value="1"/>
</dbReference>